<dbReference type="Proteomes" id="UP000199662">
    <property type="component" value="Unassembled WGS sequence"/>
</dbReference>
<sequence>MDMPTVISAQALNSIDFNDISSTIENYSPVIDVVKKTWTKESLLDILAGKISIPDDVINASIADQIDETSKVKSLIVTSQANGKLKINADTKAMGRLELAGTIDEFVHRGDTSYVKFTVKERELPDHKVMSWIFSRISLSMAQKIVGKIDLADDLKTDINHNTITVDYQDMLLKSDFGQVSFQGYNLLDALVIEKAEPKDGYIEFTTGLNLPEPVKTMLLNILL</sequence>
<organism evidence="1 2">
    <name type="scientific">Propionispira arboris</name>
    <dbReference type="NCBI Taxonomy" id="84035"/>
    <lineage>
        <taxon>Bacteria</taxon>
        <taxon>Bacillati</taxon>
        <taxon>Bacillota</taxon>
        <taxon>Negativicutes</taxon>
        <taxon>Selenomonadales</taxon>
        <taxon>Selenomonadaceae</taxon>
        <taxon>Propionispira</taxon>
    </lineage>
</organism>
<accession>A0A1H6ZT29</accession>
<evidence type="ECO:0000313" key="2">
    <source>
        <dbReference type="Proteomes" id="UP000199662"/>
    </source>
</evidence>
<dbReference type="RefSeq" id="WP_091831648.1">
    <property type="nucleotide sequence ID" value="NZ_FNZK01000010.1"/>
</dbReference>
<evidence type="ECO:0000313" key="1">
    <source>
        <dbReference type="EMBL" id="SEJ55344.1"/>
    </source>
</evidence>
<gene>
    <name evidence="1" type="ORF">SAMN05660742_11056</name>
</gene>
<name>A0A1H6ZT29_9FIRM</name>
<keyword evidence="2" id="KW-1185">Reference proteome</keyword>
<protein>
    <submittedName>
        <fullName evidence="1">Uncharacterized protein</fullName>
    </submittedName>
</protein>
<dbReference type="STRING" id="84035.SAMN05660742_11056"/>
<proteinExistence type="predicted"/>
<dbReference type="EMBL" id="FNZK01000010">
    <property type="protein sequence ID" value="SEJ55344.1"/>
    <property type="molecule type" value="Genomic_DNA"/>
</dbReference>
<reference evidence="1 2" key="1">
    <citation type="submission" date="2016-10" db="EMBL/GenBank/DDBJ databases">
        <authorList>
            <person name="de Groot N.N."/>
        </authorList>
    </citation>
    <scope>NUCLEOTIDE SEQUENCE [LARGE SCALE GENOMIC DNA]</scope>
    <source>
        <strain evidence="1 2">DSM 2179</strain>
    </source>
</reference>
<dbReference type="AlphaFoldDB" id="A0A1H6ZT29"/>